<feature type="region of interest" description="Disordered" evidence="1">
    <location>
        <begin position="60"/>
        <end position="79"/>
    </location>
</feature>
<organism evidence="2 3">
    <name type="scientific">Frigidibacter mobilis</name>
    <dbReference type="NCBI Taxonomy" id="1335048"/>
    <lineage>
        <taxon>Bacteria</taxon>
        <taxon>Pseudomonadati</taxon>
        <taxon>Pseudomonadota</taxon>
        <taxon>Alphaproteobacteria</taxon>
        <taxon>Rhodobacterales</taxon>
        <taxon>Paracoccaceae</taxon>
        <taxon>Frigidibacter</taxon>
    </lineage>
</organism>
<dbReference type="STRING" id="1335048.AKL17_2325"/>
<evidence type="ECO:0000313" key="3">
    <source>
        <dbReference type="Proteomes" id="UP000076128"/>
    </source>
</evidence>
<dbReference type="EMBL" id="CP012661">
    <property type="protein sequence ID" value="AMY69571.1"/>
    <property type="molecule type" value="Genomic_DNA"/>
</dbReference>
<dbReference type="Proteomes" id="UP000076128">
    <property type="component" value="Chromosome"/>
</dbReference>
<dbReference type="PANTHER" id="PTHR35175:SF2">
    <property type="entry name" value="DUF1289 DOMAIN-CONTAINING PROTEIN"/>
    <property type="match status" value="1"/>
</dbReference>
<dbReference type="KEGG" id="daa:AKL17_2325"/>
<dbReference type="InterPro" id="IPR010710">
    <property type="entry name" value="DUF1289"/>
</dbReference>
<name>A0A159Z3E4_9RHOB</name>
<proteinExistence type="predicted"/>
<dbReference type="PANTHER" id="PTHR35175">
    <property type="entry name" value="DUF1289 DOMAIN-CONTAINING PROTEIN"/>
    <property type="match status" value="1"/>
</dbReference>
<protein>
    <recommendedName>
        <fullName evidence="4">DUF1289 domain-containing protein</fullName>
    </recommendedName>
</protein>
<dbReference type="Pfam" id="PF06945">
    <property type="entry name" value="DUF1289"/>
    <property type="match status" value="1"/>
</dbReference>
<evidence type="ECO:0000313" key="2">
    <source>
        <dbReference type="EMBL" id="AMY69571.1"/>
    </source>
</evidence>
<evidence type="ECO:0008006" key="4">
    <source>
        <dbReference type="Google" id="ProtNLM"/>
    </source>
</evidence>
<feature type="compositionally biased region" description="Basic and acidic residues" evidence="1">
    <location>
        <begin position="69"/>
        <end position="79"/>
    </location>
</feature>
<sequence length="79" mass="8797">MMDDIWKRDEIESPCVKLCVMHPAEGICMGCYRTLTEIGGWSGMSAEARRAVMAELPSRAPRVAGARRGGREGRMRREG</sequence>
<evidence type="ECO:0000256" key="1">
    <source>
        <dbReference type="SAM" id="MobiDB-lite"/>
    </source>
</evidence>
<gene>
    <name evidence="2" type="ORF">AKL17_2325</name>
</gene>
<keyword evidence="3" id="KW-1185">Reference proteome</keyword>
<dbReference type="AlphaFoldDB" id="A0A159Z3E4"/>
<dbReference type="PATRIC" id="fig|1335048.3.peg.2425"/>
<accession>A0A159Z3E4</accession>
<dbReference type="RefSeq" id="WP_066813398.1">
    <property type="nucleotide sequence ID" value="NZ_CP012661.1"/>
</dbReference>
<reference evidence="2 3" key="1">
    <citation type="submission" date="2015-09" db="EMBL/GenBank/DDBJ databases">
        <title>Complete genome sequence of Defluviimonas alba cai42t isolated from an oilfield in Xinjiang.</title>
        <authorList>
            <person name="Geng S."/>
            <person name="Pan X."/>
            <person name="Wu X."/>
        </authorList>
    </citation>
    <scope>NUCLEOTIDE SEQUENCE [LARGE SCALE GENOMIC DNA]</scope>
    <source>
        <strain evidence="3">cai42</strain>
    </source>
</reference>
<dbReference type="OrthoDB" id="9811423at2"/>